<dbReference type="InterPro" id="IPR054246">
    <property type="entry name" value="DUF6973"/>
</dbReference>
<feature type="domain" description="DUF6973" evidence="1">
    <location>
        <begin position="2"/>
        <end position="103"/>
    </location>
</feature>
<reference evidence="2 3" key="1">
    <citation type="submission" date="2020-01" db="EMBL/GenBank/DDBJ databases">
        <title>Bacteria diversity of Porities sp.</title>
        <authorList>
            <person name="Wang G."/>
        </authorList>
    </citation>
    <scope>NUCLEOTIDE SEQUENCE [LARGE SCALE GENOMIC DNA]</scope>
    <source>
        <strain evidence="2 3">R33</strain>
    </source>
</reference>
<evidence type="ECO:0000313" key="3">
    <source>
        <dbReference type="Proteomes" id="UP000475249"/>
    </source>
</evidence>
<name>A0A6L9E8E2_9FLAO</name>
<proteinExistence type="predicted"/>
<dbReference type="Pfam" id="PF22322">
    <property type="entry name" value="DUF6973"/>
    <property type="match status" value="1"/>
</dbReference>
<dbReference type="EMBL" id="WXYO01000001">
    <property type="protein sequence ID" value="NAS10862.1"/>
    <property type="molecule type" value="Genomic_DNA"/>
</dbReference>
<dbReference type="Proteomes" id="UP000475249">
    <property type="component" value="Unassembled WGS sequence"/>
</dbReference>
<sequence>MTVAISNANYGKQHHKNTAANAFRHALWNYLIAKKCSSWSGEPQRILDWTQKITDLHEDFLPNKPLAREMDLHNNKVGRHLYTKMGDLSVEALISLLQEKTDASQFVSQIEELTKLPEGQLAHIVEADKNEG</sequence>
<protein>
    <recommendedName>
        <fullName evidence="1">DUF6973 domain-containing protein</fullName>
    </recommendedName>
</protein>
<evidence type="ECO:0000259" key="1">
    <source>
        <dbReference type="Pfam" id="PF22322"/>
    </source>
</evidence>
<gene>
    <name evidence="2" type="ORF">GTQ38_02540</name>
</gene>
<accession>A0A6L9E8E2</accession>
<organism evidence="2 3">
    <name type="scientific">Poritiphilus flavus</name>
    <dbReference type="NCBI Taxonomy" id="2697053"/>
    <lineage>
        <taxon>Bacteria</taxon>
        <taxon>Pseudomonadati</taxon>
        <taxon>Bacteroidota</taxon>
        <taxon>Flavobacteriia</taxon>
        <taxon>Flavobacteriales</taxon>
        <taxon>Flavobacteriaceae</taxon>
        <taxon>Poritiphilus</taxon>
    </lineage>
</organism>
<keyword evidence="3" id="KW-1185">Reference proteome</keyword>
<evidence type="ECO:0000313" key="2">
    <source>
        <dbReference type="EMBL" id="NAS10862.1"/>
    </source>
</evidence>
<comment type="caution">
    <text evidence="2">The sequence shown here is derived from an EMBL/GenBank/DDBJ whole genome shotgun (WGS) entry which is preliminary data.</text>
</comment>
<dbReference type="AlphaFoldDB" id="A0A6L9E8E2"/>